<dbReference type="AlphaFoldDB" id="A0A9N7U2P8"/>
<reference evidence="2" key="1">
    <citation type="submission" date="2020-03" db="EMBL/GenBank/DDBJ databases">
        <authorList>
            <person name="Weist P."/>
        </authorList>
    </citation>
    <scope>NUCLEOTIDE SEQUENCE</scope>
</reference>
<evidence type="ECO:0000313" key="3">
    <source>
        <dbReference type="Proteomes" id="UP001153269"/>
    </source>
</evidence>
<evidence type="ECO:0000256" key="1">
    <source>
        <dbReference type="SAM" id="MobiDB-lite"/>
    </source>
</evidence>
<feature type="compositionally biased region" description="Polar residues" evidence="1">
    <location>
        <begin position="204"/>
        <end position="218"/>
    </location>
</feature>
<protein>
    <submittedName>
        <fullName evidence="2">Uncharacterized protein</fullName>
    </submittedName>
</protein>
<name>A0A9N7U2P8_PLEPL</name>
<sequence length="369" mass="40974">MSAIEKAPWCELSRAGISTQVVKLVPGSLTPQQSHSTYWLHCPPQDYQWYCSISSVSSVTCADVDEMYADDDPGCSRAEGERQGRDVEERKGETEGGTEGGRKTREEDERAADPDPARCVDVFSGSASARAALAQGVHEKLTLTWLREANWGRGRGRGRGRRGGDGGQDDGRHHGTRERRDQLLRRRPEADEPTRPSSLPERPWTSQSGLTPPTLNRSSCRRFPPHHPPPRFRPSGRWERVQVEVELTERTNQPSAGLVYDSKSPVQDYAKTPEQIPSMFGGRVHYGCGENPFKYMGVFRPAPRSSPAPPSEDTAAEENVSGSLLPSFSSPSLFSFPFPPRLHWVSIMFGFNLKHWAPAQTTYISNTAA</sequence>
<feature type="region of interest" description="Disordered" evidence="1">
    <location>
        <begin position="70"/>
        <end position="118"/>
    </location>
</feature>
<comment type="caution">
    <text evidence="2">The sequence shown here is derived from an EMBL/GenBank/DDBJ whole genome shotgun (WGS) entry which is preliminary data.</text>
</comment>
<gene>
    <name evidence="2" type="ORF">PLEPLA_LOCUS10541</name>
</gene>
<accession>A0A9N7U2P8</accession>
<keyword evidence="3" id="KW-1185">Reference proteome</keyword>
<proteinExistence type="predicted"/>
<evidence type="ECO:0000313" key="2">
    <source>
        <dbReference type="EMBL" id="CAB1422624.1"/>
    </source>
</evidence>
<feature type="compositionally biased region" description="Basic and acidic residues" evidence="1">
    <location>
        <begin position="78"/>
        <end position="118"/>
    </location>
</feature>
<feature type="region of interest" description="Disordered" evidence="1">
    <location>
        <begin position="152"/>
        <end position="237"/>
    </location>
</feature>
<feature type="compositionally biased region" description="Basic and acidic residues" evidence="1">
    <location>
        <begin position="169"/>
        <end position="194"/>
    </location>
</feature>
<dbReference type="EMBL" id="CADEAL010000599">
    <property type="protein sequence ID" value="CAB1422624.1"/>
    <property type="molecule type" value="Genomic_DNA"/>
</dbReference>
<feature type="compositionally biased region" description="Basic residues" evidence="1">
    <location>
        <begin position="219"/>
        <end position="230"/>
    </location>
</feature>
<dbReference type="Proteomes" id="UP001153269">
    <property type="component" value="Unassembled WGS sequence"/>
</dbReference>
<organism evidence="2 3">
    <name type="scientific">Pleuronectes platessa</name>
    <name type="common">European plaice</name>
    <dbReference type="NCBI Taxonomy" id="8262"/>
    <lineage>
        <taxon>Eukaryota</taxon>
        <taxon>Metazoa</taxon>
        <taxon>Chordata</taxon>
        <taxon>Craniata</taxon>
        <taxon>Vertebrata</taxon>
        <taxon>Euteleostomi</taxon>
        <taxon>Actinopterygii</taxon>
        <taxon>Neopterygii</taxon>
        <taxon>Teleostei</taxon>
        <taxon>Neoteleostei</taxon>
        <taxon>Acanthomorphata</taxon>
        <taxon>Carangaria</taxon>
        <taxon>Pleuronectiformes</taxon>
        <taxon>Pleuronectoidei</taxon>
        <taxon>Pleuronectidae</taxon>
        <taxon>Pleuronectes</taxon>
    </lineage>
</organism>